<evidence type="ECO:0000256" key="3">
    <source>
        <dbReference type="ARBA" id="ARBA00022630"/>
    </source>
</evidence>
<dbReference type="FunFam" id="2.40.110.10:FF:000002">
    <property type="entry name" value="Acyl-CoA dehydrogenase fadE12"/>
    <property type="match status" value="1"/>
</dbReference>
<dbReference type="InterPro" id="IPR006091">
    <property type="entry name" value="Acyl-CoA_Oxase/DH_mid-dom"/>
</dbReference>
<dbReference type="GO" id="GO:0033539">
    <property type="term" value="P:fatty acid beta-oxidation using acyl-CoA dehydrogenase"/>
    <property type="evidence" value="ECO:0007669"/>
    <property type="project" value="TreeGrafter"/>
</dbReference>
<dbReference type="InterPro" id="IPR046373">
    <property type="entry name" value="Acyl-CoA_Oxase/DH_mid-dom_sf"/>
</dbReference>
<dbReference type="EC" id="1.3.8.6" evidence="11"/>
<feature type="domain" description="Acyl-CoA dehydrogenase/oxidase C-terminal" evidence="8">
    <location>
        <begin position="243"/>
        <end position="389"/>
    </location>
</feature>
<dbReference type="Gene3D" id="2.40.110.10">
    <property type="entry name" value="Butyryl-CoA Dehydrogenase, subunit A, domain 2"/>
    <property type="match status" value="1"/>
</dbReference>
<organism evidence="11">
    <name type="scientific">uncultured Nocardioidaceae bacterium</name>
    <dbReference type="NCBI Taxonomy" id="253824"/>
    <lineage>
        <taxon>Bacteria</taxon>
        <taxon>Bacillati</taxon>
        <taxon>Actinomycetota</taxon>
        <taxon>Actinomycetes</taxon>
        <taxon>Propionibacteriales</taxon>
        <taxon>Nocardioidaceae</taxon>
        <taxon>environmental samples</taxon>
    </lineage>
</organism>
<dbReference type="InterPro" id="IPR013786">
    <property type="entry name" value="AcylCoA_DH/ox_N"/>
</dbReference>
<gene>
    <name evidence="11" type="ORF">AVDCRST_MAG72-266</name>
</gene>
<dbReference type="AlphaFoldDB" id="A0A6J4LL04"/>
<proteinExistence type="inferred from homology"/>
<feature type="domain" description="Acyl-CoA oxidase/dehydrogenase middle" evidence="9">
    <location>
        <begin position="136"/>
        <end position="230"/>
    </location>
</feature>
<dbReference type="Pfam" id="PF02771">
    <property type="entry name" value="Acyl-CoA_dh_N"/>
    <property type="match status" value="1"/>
</dbReference>
<feature type="domain" description="Acyl-CoA dehydrogenase/oxidase N-terminal" evidence="10">
    <location>
        <begin position="21"/>
        <end position="132"/>
    </location>
</feature>
<evidence type="ECO:0000259" key="9">
    <source>
        <dbReference type="Pfam" id="PF02770"/>
    </source>
</evidence>
<keyword evidence="6 7" id="KW-0560">Oxidoreductase</keyword>
<dbReference type="InterPro" id="IPR052033">
    <property type="entry name" value="Glutaryl-CoA_DH_mitochondrial"/>
</dbReference>
<dbReference type="PANTHER" id="PTHR42807:SF1">
    <property type="entry name" value="GLUTARYL-COA DEHYDROGENASE, MITOCHONDRIAL"/>
    <property type="match status" value="1"/>
</dbReference>
<dbReference type="GO" id="GO:0004361">
    <property type="term" value="F:glutaryl-CoA dehydrogenase activity"/>
    <property type="evidence" value="ECO:0007669"/>
    <property type="project" value="UniProtKB-EC"/>
</dbReference>
<dbReference type="PANTHER" id="PTHR42807">
    <property type="entry name" value="GLUTARYL-COA DEHYDROGENASE, MITOCHONDRIAL"/>
    <property type="match status" value="1"/>
</dbReference>
<dbReference type="InterPro" id="IPR037069">
    <property type="entry name" value="AcylCoA_DH/ox_N_sf"/>
</dbReference>
<evidence type="ECO:0000256" key="1">
    <source>
        <dbReference type="ARBA" id="ARBA00001974"/>
    </source>
</evidence>
<dbReference type="Gene3D" id="1.10.540.10">
    <property type="entry name" value="Acyl-CoA dehydrogenase/oxidase, N-terminal domain"/>
    <property type="match status" value="1"/>
</dbReference>
<dbReference type="SUPFAM" id="SSF56645">
    <property type="entry name" value="Acyl-CoA dehydrogenase NM domain-like"/>
    <property type="match status" value="1"/>
</dbReference>
<dbReference type="GO" id="GO:0046949">
    <property type="term" value="P:fatty-acyl-CoA biosynthetic process"/>
    <property type="evidence" value="ECO:0007669"/>
    <property type="project" value="TreeGrafter"/>
</dbReference>
<accession>A0A6J4LL04</accession>
<keyword evidence="3 7" id="KW-0285">Flavoprotein</keyword>
<dbReference type="GO" id="GO:0000062">
    <property type="term" value="F:fatty-acyl-CoA binding"/>
    <property type="evidence" value="ECO:0007669"/>
    <property type="project" value="TreeGrafter"/>
</dbReference>
<evidence type="ECO:0000259" key="10">
    <source>
        <dbReference type="Pfam" id="PF02771"/>
    </source>
</evidence>
<keyword evidence="5" id="KW-0809">Transit peptide</keyword>
<evidence type="ECO:0000256" key="4">
    <source>
        <dbReference type="ARBA" id="ARBA00022827"/>
    </source>
</evidence>
<dbReference type="InterPro" id="IPR009075">
    <property type="entry name" value="AcylCo_DH/oxidase_C"/>
</dbReference>
<dbReference type="InterPro" id="IPR009100">
    <property type="entry name" value="AcylCoA_DH/oxidase_NM_dom_sf"/>
</dbReference>
<name>A0A6J4LL04_9ACTN</name>
<protein>
    <submittedName>
        <fullName evidence="11">Glutaryl-CoA dehydrogenase</fullName>
        <ecNumber evidence="11">1.3.8.6</ecNumber>
    </submittedName>
</protein>
<dbReference type="Gene3D" id="1.20.140.10">
    <property type="entry name" value="Butyryl-CoA Dehydrogenase, subunit A, domain 3"/>
    <property type="match status" value="1"/>
</dbReference>
<dbReference type="GO" id="GO:0050660">
    <property type="term" value="F:flavin adenine dinucleotide binding"/>
    <property type="evidence" value="ECO:0007669"/>
    <property type="project" value="InterPro"/>
</dbReference>
<comment type="cofactor">
    <cofactor evidence="1 7">
        <name>FAD</name>
        <dbReference type="ChEBI" id="CHEBI:57692"/>
    </cofactor>
</comment>
<evidence type="ECO:0000256" key="2">
    <source>
        <dbReference type="ARBA" id="ARBA00009347"/>
    </source>
</evidence>
<evidence type="ECO:0000256" key="5">
    <source>
        <dbReference type="ARBA" id="ARBA00022946"/>
    </source>
</evidence>
<evidence type="ECO:0000313" key="11">
    <source>
        <dbReference type="EMBL" id="CAA9333662.1"/>
    </source>
</evidence>
<evidence type="ECO:0000256" key="6">
    <source>
        <dbReference type="ARBA" id="ARBA00023002"/>
    </source>
</evidence>
<keyword evidence="4 7" id="KW-0274">FAD</keyword>
<dbReference type="Pfam" id="PF02770">
    <property type="entry name" value="Acyl-CoA_dh_M"/>
    <property type="match status" value="1"/>
</dbReference>
<comment type="similarity">
    <text evidence="2 7">Belongs to the acyl-CoA dehydrogenase family.</text>
</comment>
<sequence length="396" mass="42551">MAGREPQTPLGLFGVDDLVGEEDRAIQETVRRFTEDKVRPHLAQWYDSGTIPARELAKELGSLGLLGMHLSGYDCAGTSATAYGLACLELEAADSGLRSLVSVQGSLAMFAIWRYGSEEQKLEWLPRMAAGEAIGCFGLTEPDYGSDPAGMRTRARRDGDDWVLDGTKMWITNGSVADVAIVWARTTDAAGETIRGFVVPTDSAGCSAPEITRKLSLRASVTSELVLEGVRVPASAMLPDASGLSGPLSCLNEARYGIVFGALGAARDCLETTIYYTRDRQIFDKPLAGYQATQLKLADMALELGKGMLLALRLGVLKDAGRLRPEQVSLGKLNSVREALAIARQCRTLLGANGITLDYPVMRHANNLESVLTYEGTAEVHQLIVGQALTGHAAFR</sequence>
<dbReference type="InterPro" id="IPR036250">
    <property type="entry name" value="AcylCo_DH-like_C"/>
</dbReference>
<dbReference type="SUPFAM" id="SSF47203">
    <property type="entry name" value="Acyl-CoA dehydrogenase C-terminal domain-like"/>
    <property type="match status" value="1"/>
</dbReference>
<evidence type="ECO:0000256" key="7">
    <source>
        <dbReference type="RuleBase" id="RU362125"/>
    </source>
</evidence>
<evidence type="ECO:0000259" key="8">
    <source>
        <dbReference type="Pfam" id="PF00441"/>
    </source>
</evidence>
<dbReference type="Pfam" id="PF00441">
    <property type="entry name" value="Acyl-CoA_dh_1"/>
    <property type="match status" value="1"/>
</dbReference>
<dbReference type="EMBL" id="CADCUJ010000014">
    <property type="protein sequence ID" value="CAA9333662.1"/>
    <property type="molecule type" value="Genomic_DNA"/>
</dbReference>
<reference evidence="11" key="1">
    <citation type="submission" date="2020-02" db="EMBL/GenBank/DDBJ databases">
        <authorList>
            <person name="Meier V. D."/>
        </authorList>
    </citation>
    <scope>NUCLEOTIDE SEQUENCE</scope>
    <source>
        <strain evidence="11">AVDCRST_MAG72</strain>
    </source>
</reference>